<reference evidence="4 5" key="1">
    <citation type="journal article" date="2013" name="Genome Announc.">
        <title>Draft Genome Sequence of Amycolatopsis decaplanina Strain DSM 44594T.</title>
        <authorList>
            <person name="Kaur N."/>
            <person name="Kumar S."/>
            <person name="Bala M."/>
            <person name="Raghava G.P."/>
            <person name="Mayilraj S."/>
        </authorList>
    </citation>
    <scope>NUCLEOTIDE SEQUENCE [LARGE SCALE GENOMIC DNA]</scope>
    <source>
        <strain evidence="4 5">DSM 44594</strain>
    </source>
</reference>
<feature type="compositionally biased region" description="Basic and acidic residues" evidence="1">
    <location>
        <begin position="64"/>
        <end position="83"/>
    </location>
</feature>
<dbReference type="NCBIfam" id="NF041121">
    <property type="entry name" value="SAV_2336_NTERM"/>
    <property type="match status" value="1"/>
</dbReference>
<feature type="region of interest" description="Disordered" evidence="1">
    <location>
        <begin position="583"/>
        <end position="659"/>
    </location>
</feature>
<keyword evidence="5" id="KW-1185">Reference proteome</keyword>
<dbReference type="Proteomes" id="UP000054226">
    <property type="component" value="Unassembled WGS sequence"/>
</dbReference>
<feature type="compositionally biased region" description="Basic and acidic residues" evidence="1">
    <location>
        <begin position="16"/>
        <end position="32"/>
    </location>
</feature>
<organism evidence="4 5">
    <name type="scientific">Amycolatopsis decaplanina DSM 44594</name>
    <dbReference type="NCBI Taxonomy" id="1284240"/>
    <lineage>
        <taxon>Bacteria</taxon>
        <taxon>Bacillati</taxon>
        <taxon>Actinomycetota</taxon>
        <taxon>Actinomycetes</taxon>
        <taxon>Pseudonocardiales</taxon>
        <taxon>Pseudonocardiaceae</taxon>
        <taxon>Amycolatopsis</taxon>
    </lineage>
</organism>
<dbReference type="PATRIC" id="fig|1284240.4.peg.6506"/>
<comment type="caution">
    <text evidence="4">The sequence shown here is derived from an EMBL/GenBank/DDBJ whole genome shotgun (WGS) entry which is preliminary data.</text>
</comment>
<dbReference type="Gene3D" id="3.40.50.300">
    <property type="entry name" value="P-loop containing nucleotide triphosphate hydrolases"/>
    <property type="match status" value="1"/>
</dbReference>
<feature type="compositionally biased region" description="Polar residues" evidence="1">
    <location>
        <begin position="91"/>
        <end position="101"/>
    </location>
</feature>
<dbReference type="Pfam" id="PF13424">
    <property type="entry name" value="TPR_12"/>
    <property type="match status" value="3"/>
</dbReference>
<dbReference type="InterPro" id="IPR053137">
    <property type="entry name" value="NLR-like"/>
</dbReference>
<dbReference type="EMBL" id="AOHO01000074">
    <property type="protein sequence ID" value="EME53021.1"/>
    <property type="molecule type" value="Genomic_DNA"/>
</dbReference>
<dbReference type="PANTHER" id="PTHR46082">
    <property type="entry name" value="ATP/GTP-BINDING PROTEIN-RELATED"/>
    <property type="match status" value="1"/>
</dbReference>
<dbReference type="Pfam" id="PF13374">
    <property type="entry name" value="TPR_10"/>
    <property type="match status" value="3"/>
</dbReference>
<dbReference type="RefSeq" id="WP_007034183.1">
    <property type="nucleotide sequence ID" value="NZ_AOHO01000074.1"/>
</dbReference>
<dbReference type="Pfam" id="PF00931">
    <property type="entry name" value="NB-ARC"/>
    <property type="match status" value="1"/>
</dbReference>
<dbReference type="Gene3D" id="1.25.40.10">
    <property type="entry name" value="Tetratricopeptide repeat domain"/>
    <property type="match status" value="2"/>
</dbReference>
<dbReference type="InterPro" id="IPR056681">
    <property type="entry name" value="DUF7779"/>
</dbReference>
<evidence type="ECO:0000259" key="2">
    <source>
        <dbReference type="Pfam" id="PF00931"/>
    </source>
</evidence>
<dbReference type="InterPro" id="IPR027417">
    <property type="entry name" value="P-loop_NTPase"/>
</dbReference>
<dbReference type="InterPro" id="IPR047738">
    <property type="entry name" value="SAV_2336-like_N"/>
</dbReference>
<dbReference type="SUPFAM" id="SSF52540">
    <property type="entry name" value="P-loop containing nucleoside triphosphate hydrolases"/>
    <property type="match status" value="1"/>
</dbReference>
<dbReference type="Pfam" id="PF25000">
    <property type="entry name" value="DUF7779"/>
    <property type="match status" value="1"/>
</dbReference>
<sequence>MDGPGGVSDSRSAPVAERRKAGFSQEVKRSGFEDLNWTEVADIVWLAAVISPRRDDGGSAPAEEPERTSDDVRIRNAPAERGEIPALPEARSSQISETAPSNEMPPNEDDGQSVGIEAVPGALPEPAVDGTGPGGVVLLESLEYFRALRRLKREMPSRRHNDVVLDEVATAVRVAETGRWWPVTRSRKERWLDLTLVLDNGPSMALWRPRVSAFVELLRQVGAFRTIQIRLLETAKDDEEDLVLRGGTPGAPARDPDEIVDSSGRRAVLLVTDGVGEAWQKKDALYPMLARWGRKMPVSIVHLLPQWLWGRCGMDPRKAWLRVPNALAPNGRWGCDLADAWLEPGSKVPGHTVPVPVLELRPRPLGWWAGLMTGENAAAVEGTVVLATERISQSDSGDPPVTLSPAERVHRFRSVASPPALRLAQLLAAVPVRLDVAKLVGQRFVPEAGVEHLLELLLSGMMYAPALREGKSTWDTDGVFAFPEAVRELLLSGARRSETASVVRVAATHFGDRIRLLGHLRDAIADPNNTPDPDLTRESSADVELESALMRALSGPYLSRADRLRNAVQDLDLVVPVPESIKKTVSPKMRETAERPPASTPEKQGRSSYLSEPEANEPTTRIVHPSASETSRHFPTRQPDDPPLVFGNVPPRNPNFTGRDELLDQLTKRLSSGTTAVLPSALHGLGGIGKTQMAAEYIYRHLQDYDLVWWIDAAHTTQIRAGLTELAGTLGLQGASEASVAVPAVIEALRTGRPFRRWLLVFDAAESPETVLPFFPRNGPGEILITSRNSDWAGIARPLELAVFKREESVELLGRRGPEIDPADADELAEKLGDLPLAVEQAAAWRAVTGMPVQEYLRLFDESVEEILDTASAPDNEVSVAAAWNVSFEELKTRNPAAHQILHICAFFSPEPISRDLLTGVNRVSISPELDAALRDPIKLARAIRDINRYGLAKIDHGNNTLQLHRLVQLVLRNRVMARQVHARMQHGAHQLLAALDPNDPESSRHWSRYRELLPHAYAANVLDCDNDWPRQLHINLMRYLFEYGDHEEAARLGIEARKRLTDTLGPTHPQTLEVSARLGLYLWAIGRYAEAAELNQRTLALRLQISGEENEETFALQRNITIDLRAQGDFAAATKLSEEVYHKAKRLFGEDDPETLHAAYQHAISLRLGGAYREALELDQDTLRRRIEVLGRDHVRTFSVNSARNVDLREAGEYGQARIQQERLTENFIARFGADQLDSAGNSLLLAVARRKDGDHPGALSLSTDVLKRFRLAYGDDHGTTMASALAHSIDLRHSGDLAAARKLGEETFERYRRGLGEHHPHTLAANADLAVTLRLQGDPAAARVLDERALEQLRATIGPDHPYAVIATINLASDLSELGELDRAVELGRDAVERGTQVLGEDHPTVLAASFNLGLDLTALGRTDEAAPFSAPILARYRRILGEAHPGTQAAGRGARANCDIDPILM</sequence>
<feature type="region of interest" description="Disordered" evidence="1">
    <location>
        <begin position="1"/>
        <end position="32"/>
    </location>
</feature>
<evidence type="ECO:0000256" key="1">
    <source>
        <dbReference type="SAM" id="MobiDB-lite"/>
    </source>
</evidence>
<accession>M2WWA2</accession>
<dbReference type="SUPFAM" id="SSF48452">
    <property type="entry name" value="TPR-like"/>
    <property type="match status" value="3"/>
</dbReference>
<name>M2WWA2_9PSEU</name>
<protein>
    <submittedName>
        <fullName evidence="4">NB-ARC domain-containing protein</fullName>
    </submittedName>
</protein>
<feature type="region of interest" description="Disordered" evidence="1">
    <location>
        <begin position="51"/>
        <end position="113"/>
    </location>
</feature>
<gene>
    <name evidence="4" type="ORF">H074_31912</name>
</gene>
<feature type="domain" description="NB-ARC" evidence="2">
    <location>
        <begin position="660"/>
        <end position="814"/>
    </location>
</feature>
<dbReference type="OrthoDB" id="580767at2"/>
<proteinExistence type="predicted"/>
<dbReference type="NCBIfam" id="NF040586">
    <property type="entry name" value="FxSxx_TPR"/>
    <property type="match status" value="1"/>
</dbReference>
<dbReference type="PANTHER" id="PTHR46082:SF6">
    <property type="entry name" value="AAA+ ATPASE DOMAIN-CONTAINING PROTEIN-RELATED"/>
    <property type="match status" value="1"/>
</dbReference>
<evidence type="ECO:0000313" key="4">
    <source>
        <dbReference type="EMBL" id="EME53021.1"/>
    </source>
</evidence>
<evidence type="ECO:0000313" key="5">
    <source>
        <dbReference type="Proteomes" id="UP000054226"/>
    </source>
</evidence>
<dbReference type="GO" id="GO:0043531">
    <property type="term" value="F:ADP binding"/>
    <property type="evidence" value="ECO:0007669"/>
    <property type="project" value="InterPro"/>
</dbReference>
<evidence type="ECO:0000259" key="3">
    <source>
        <dbReference type="Pfam" id="PF25000"/>
    </source>
</evidence>
<dbReference type="InterPro" id="IPR011990">
    <property type="entry name" value="TPR-like_helical_dom_sf"/>
</dbReference>
<feature type="domain" description="DUF7779" evidence="3">
    <location>
        <begin position="892"/>
        <end position="977"/>
    </location>
</feature>
<dbReference type="InterPro" id="IPR002182">
    <property type="entry name" value="NB-ARC"/>
</dbReference>